<dbReference type="InterPro" id="IPR020859">
    <property type="entry name" value="ROC"/>
</dbReference>
<keyword evidence="4" id="KW-0433">Leucine-rich repeat</keyword>
<evidence type="ECO:0000259" key="14">
    <source>
        <dbReference type="PROSITE" id="PS50011"/>
    </source>
</evidence>
<dbReference type="SUPFAM" id="SSF52540">
    <property type="entry name" value="P-loop containing nucleoside triphosphate hydrolases"/>
    <property type="match status" value="1"/>
</dbReference>
<keyword evidence="7 13" id="KW-0547">Nucleotide-binding</keyword>
<dbReference type="EC" id="2.7.11.1" evidence="2"/>
<dbReference type="PROSITE" id="PS00107">
    <property type="entry name" value="PROTEIN_KINASE_ATP"/>
    <property type="match status" value="1"/>
</dbReference>
<dbReference type="GO" id="GO:0007154">
    <property type="term" value="P:cell communication"/>
    <property type="evidence" value="ECO:0007669"/>
    <property type="project" value="UniProtKB-ARBA"/>
</dbReference>
<dbReference type="Pfam" id="PF00560">
    <property type="entry name" value="LRR_1"/>
    <property type="match status" value="1"/>
</dbReference>
<dbReference type="Gene3D" id="3.40.50.300">
    <property type="entry name" value="P-loop containing nucleotide triphosphate hydrolases"/>
    <property type="match status" value="1"/>
</dbReference>
<dbReference type="GO" id="GO:0009966">
    <property type="term" value="P:regulation of signal transduction"/>
    <property type="evidence" value="ECO:0007669"/>
    <property type="project" value="UniProtKB-ARBA"/>
</dbReference>
<evidence type="ECO:0000313" key="16">
    <source>
        <dbReference type="Ensembl" id="ENSDCDP00010037050.1"/>
    </source>
</evidence>
<dbReference type="SMART" id="SM00364">
    <property type="entry name" value="LRR_BAC"/>
    <property type="match status" value="8"/>
</dbReference>
<dbReference type="PROSITE" id="PS51424">
    <property type="entry name" value="ROC"/>
    <property type="match status" value="1"/>
</dbReference>
<dbReference type="Ensembl" id="ENSDCDT00010046558.1">
    <property type="protein sequence ID" value="ENSDCDP00010037050.1"/>
    <property type="gene ID" value="ENSDCDG00010022958.1"/>
</dbReference>
<dbReference type="InterPro" id="IPR000719">
    <property type="entry name" value="Prot_kinase_dom"/>
</dbReference>
<dbReference type="InterPro" id="IPR011009">
    <property type="entry name" value="Kinase-like_dom_sf"/>
</dbReference>
<dbReference type="SUPFAM" id="SSF48403">
    <property type="entry name" value="Ankyrin repeat"/>
    <property type="match status" value="1"/>
</dbReference>
<dbReference type="GO" id="GO:0004674">
    <property type="term" value="F:protein serine/threonine kinase activity"/>
    <property type="evidence" value="ECO:0007669"/>
    <property type="project" value="UniProtKB-KW"/>
</dbReference>
<protein>
    <recommendedName>
        <fullName evidence="2">non-specific serine/threonine protein kinase</fullName>
        <ecNumber evidence="2">2.7.11.1</ecNumber>
    </recommendedName>
</protein>
<feature type="domain" description="Roc" evidence="15">
    <location>
        <begin position="1193"/>
        <end position="1373"/>
    </location>
</feature>
<dbReference type="GO" id="GO:0005525">
    <property type="term" value="F:GTP binding"/>
    <property type="evidence" value="ECO:0007669"/>
    <property type="project" value="UniProtKB-KW"/>
</dbReference>
<dbReference type="PROSITE" id="PS00108">
    <property type="entry name" value="PROTEIN_KINASE_ST"/>
    <property type="match status" value="1"/>
</dbReference>
<comment type="catalytic activity">
    <reaction evidence="12">
        <text>L-seryl-[protein] + ATP = O-phospho-L-seryl-[protein] + ADP + H(+)</text>
        <dbReference type="Rhea" id="RHEA:17989"/>
        <dbReference type="Rhea" id="RHEA-COMP:9863"/>
        <dbReference type="Rhea" id="RHEA-COMP:11604"/>
        <dbReference type="ChEBI" id="CHEBI:15378"/>
        <dbReference type="ChEBI" id="CHEBI:29999"/>
        <dbReference type="ChEBI" id="CHEBI:30616"/>
        <dbReference type="ChEBI" id="CHEBI:83421"/>
        <dbReference type="ChEBI" id="CHEBI:456216"/>
        <dbReference type="EC" id="2.7.11.1"/>
    </reaction>
</comment>
<dbReference type="Proteomes" id="UP000694580">
    <property type="component" value="Chromosome 17"/>
</dbReference>
<proteinExistence type="predicted"/>
<dbReference type="InterPro" id="IPR005225">
    <property type="entry name" value="Small_GTP-bd"/>
</dbReference>
<dbReference type="InterPro" id="IPR003591">
    <property type="entry name" value="Leu-rich_rpt_typical-subtyp"/>
</dbReference>
<dbReference type="Pfam" id="PF23745">
    <property type="entry name" value="ANK_LRRK2"/>
    <property type="match status" value="1"/>
</dbReference>
<keyword evidence="8" id="KW-0418">Kinase</keyword>
<dbReference type="PANTHER" id="PTHR48005">
    <property type="entry name" value="LEUCINE RICH REPEAT KINASE 2"/>
    <property type="match status" value="1"/>
</dbReference>
<dbReference type="SUPFAM" id="SSF52058">
    <property type="entry name" value="L domain-like"/>
    <property type="match status" value="1"/>
</dbReference>
<evidence type="ECO:0000313" key="17">
    <source>
        <dbReference type="Proteomes" id="UP000694580"/>
    </source>
</evidence>
<dbReference type="InterPro" id="IPR036770">
    <property type="entry name" value="Ankyrin_rpt-contain_sf"/>
</dbReference>
<dbReference type="FunFam" id="3.80.10.10:FF:000110">
    <property type="entry name" value="Leucine-rich repeat serine/threonine-protein kinase 2"/>
    <property type="match status" value="1"/>
</dbReference>
<dbReference type="InterPro" id="IPR056597">
    <property type="entry name" value="ARM_LRRK2"/>
</dbReference>
<dbReference type="InterPro" id="IPR056602">
    <property type="entry name" value="Beta-prop_LRRK2"/>
</dbReference>
<dbReference type="PRINTS" id="PR00449">
    <property type="entry name" value="RASTRNSFRMNG"/>
</dbReference>
<dbReference type="Gene3D" id="3.30.70.1390">
    <property type="entry name" value="ROC domain from the Parkinson's disease-associated leucine-rich repeat kinase 2"/>
    <property type="match status" value="1"/>
</dbReference>
<dbReference type="PROSITE" id="PS51450">
    <property type="entry name" value="LRR"/>
    <property type="match status" value="3"/>
</dbReference>
<dbReference type="InterPro" id="IPR015943">
    <property type="entry name" value="WD40/YVTN_repeat-like_dom_sf"/>
</dbReference>
<dbReference type="InterPro" id="IPR001611">
    <property type="entry name" value="Leu-rich_rpt"/>
</dbReference>
<dbReference type="InterPro" id="IPR056593">
    <property type="entry name" value="ANK_LRRK2"/>
</dbReference>
<evidence type="ECO:0000256" key="10">
    <source>
        <dbReference type="ARBA" id="ARBA00023134"/>
    </source>
</evidence>
<evidence type="ECO:0000256" key="9">
    <source>
        <dbReference type="ARBA" id="ARBA00022840"/>
    </source>
</evidence>
<dbReference type="Gene3D" id="1.10.510.10">
    <property type="entry name" value="Transferase(Phosphotransferase) domain 1"/>
    <property type="match status" value="1"/>
</dbReference>
<dbReference type="Gene3D" id="2.130.10.10">
    <property type="entry name" value="YVTN repeat-like/Quinoprotein amine dehydrogenase"/>
    <property type="match status" value="1"/>
</dbReference>
<keyword evidence="6" id="KW-0677">Repeat</keyword>
<dbReference type="InterPro" id="IPR032675">
    <property type="entry name" value="LRR_dom_sf"/>
</dbReference>
<dbReference type="InterPro" id="IPR036322">
    <property type="entry name" value="WD40_repeat_dom_sf"/>
</dbReference>
<reference evidence="16" key="3">
    <citation type="submission" date="2025-09" db="UniProtKB">
        <authorList>
            <consortium name="Ensembl"/>
        </authorList>
    </citation>
    <scope>IDENTIFICATION</scope>
</reference>
<dbReference type="InterPro" id="IPR011989">
    <property type="entry name" value="ARM-like"/>
</dbReference>
<name>A0AAY4CUW9_9TELE</name>
<dbReference type="NCBIfam" id="TIGR00231">
    <property type="entry name" value="small_GTP"/>
    <property type="match status" value="1"/>
</dbReference>
<dbReference type="GO" id="GO:0005524">
    <property type="term" value="F:ATP binding"/>
    <property type="evidence" value="ECO:0007669"/>
    <property type="project" value="UniProtKB-UniRule"/>
</dbReference>
<dbReference type="SUPFAM" id="SSF48371">
    <property type="entry name" value="ARM repeat"/>
    <property type="match status" value="1"/>
</dbReference>
<dbReference type="GeneTree" id="ENSGT00940000158267"/>
<keyword evidence="5" id="KW-0808">Transferase</keyword>
<dbReference type="SUPFAM" id="SSF56112">
    <property type="entry name" value="Protein kinase-like (PK-like)"/>
    <property type="match status" value="1"/>
</dbReference>
<dbReference type="SUPFAM" id="SSF50978">
    <property type="entry name" value="WD40 repeat-like"/>
    <property type="match status" value="1"/>
</dbReference>
<dbReference type="Pfam" id="PF23748">
    <property type="entry name" value="Beta-prop_LRRK2"/>
    <property type="match status" value="2"/>
</dbReference>
<dbReference type="InterPro" id="IPR027417">
    <property type="entry name" value="P-loop_NTPase"/>
</dbReference>
<dbReference type="Pfam" id="PF16095">
    <property type="entry name" value="COR-A"/>
    <property type="match status" value="1"/>
</dbReference>
<evidence type="ECO:0000256" key="1">
    <source>
        <dbReference type="ARBA" id="ARBA00001946"/>
    </source>
</evidence>
<evidence type="ECO:0000256" key="8">
    <source>
        <dbReference type="ARBA" id="ARBA00022777"/>
    </source>
</evidence>
<dbReference type="GO" id="GO:0005737">
    <property type="term" value="C:cytoplasm"/>
    <property type="evidence" value="ECO:0007669"/>
    <property type="project" value="UniProtKB-ARBA"/>
</dbReference>
<dbReference type="InterPro" id="IPR057263">
    <property type="entry name" value="COR-B"/>
</dbReference>
<keyword evidence="10" id="KW-0342">GTP-binding</keyword>
<keyword evidence="17" id="KW-1185">Reference proteome</keyword>
<comment type="catalytic activity">
    <reaction evidence="11">
        <text>L-threonyl-[protein] + ATP = O-phospho-L-threonyl-[protein] + ADP + H(+)</text>
        <dbReference type="Rhea" id="RHEA:46608"/>
        <dbReference type="Rhea" id="RHEA-COMP:11060"/>
        <dbReference type="Rhea" id="RHEA-COMP:11605"/>
        <dbReference type="ChEBI" id="CHEBI:15378"/>
        <dbReference type="ChEBI" id="CHEBI:30013"/>
        <dbReference type="ChEBI" id="CHEBI:30616"/>
        <dbReference type="ChEBI" id="CHEBI:61977"/>
        <dbReference type="ChEBI" id="CHEBI:456216"/>
        <dbReference type="EC" id="2.7.11.1"/>
    </reaction>
</comment>
<evidence type="ECO:0000256" key="4">
    <source>
        <dbReference type="ARBA" id="ARBA00022614"/>
    </source>
</evidence>
<dbReference type="Pfam" id="PF25497">
    <property type="entry name" value="COR-B"/>
    <property type="match status" value="1"/>
</dbReference>
<evidence type="ECO:0000256" key="12">
    <source>
        <dbReference type="ARBA" id="ARBA00048679"/>
    </source>
</evidence>
<accession>A0AAY4CUW9</accession>
<dbReference type="Pfam" id="PF08477">
    <property type="entry name" value="Roc"/>
    <property type="match status" value="1"/>
</dbReference>
<evidence type="ECO:0000256" key="7">
    <source>
        <dbReference type="ARBA" id="ARBA00022741"/>
    </source>
</evidence>
<evidence type="ECO:0000256" key="13">
    <source>
        <dbReference type="PROSITE-ProRule" id="PRU10141"/>
    </source>
</evidence>
<dbReference type="InterPro" id="IPR017441">
    <property type="entry name" value="Protein_kinase_ATP_BS"/>
</dbReference>
<dbReference type="SMART" id="SM00369">
    <property type="entry name" value="LRR_TYP"/>
    <property type="match status" value="7"/>
</dbReference>
<evidence type="ECO:0000259" key="15">
    <source>
        <dbReference type="PROSITE" id="PS51424"/>
    </source>
</evidence>
<dbReference type="PANTHER" id="PTHR48005:SF13">
    <property type="entry name" value="SERINE_THREONINE-PROTEIN KINASE DDB_G0278509-RELATED"/>
    <property type="match status" value="1"/>
</dbReference>
<dbReference type="InterPro" id="IPR032171">
    <property type="entry name" value="COR-A"/>
</dbReference>
<reference evidence="16 17" key="1">
    <citation type="submission" date="2020-06" db="EMBL/GenBank/DDBJ databases">
        <authorList>
            <consortium name="Wellcome Sanger Institute Data Sharing"/>
        </authorList>
    </citation>
    <scope>NUCLEOTIDE SEQUENCE [LARGE SCALE GENOMIC DNA]</scope>
</reference>
<dbReference type="FunFam" id="1.10.510.10:FF:001216">
    <property type="entry name" value="Leucine-rich repeat kinase 2"/>
    <property type="match status" value="1"/>
</dbReference>
<dbReference type="InterPro" id="IPR008271">
    <property type="entry name" value="Ser/Thr_kinase_AS"/>
</dbReference>
<sequence>MCVSMNCLHCNEGELEEQLRKLLVRLSNLQEGKQLGTMVQIVQDLLYLAHADAAELFEDQDVHTPLLVALSSYTGSKGLQQAGWSLLSRLMEICPRTLEKLARPLDVAKDWEVLGVHQQILKVLSLHIGDGAVVMVGLRVLALLLRSGDILLRVLEEDVDVFDLIVNGMKSFPRSEEVQLQGCLALQRLLRRGVFSHTHSHAQSNVEILMSKKERCYTLVSQAMASFPLCESVQEAGCCLLQKFTAGNYYNILVLNGVHQVVVKACRRFPENARLQTSALSCLAALSEYFYYDRMTNTFWISYQTNETQIEAACLAINNLMLHTSGACHSSEQTPLHRQVMASMLLHDGSMKVFIAAADSLCTLIQCNSKMRGLLLSYGIHFNVVEIMKKLSHRAVAGSACRLLHKLFQGRQPSLDEATVAMEQILKAMAKHNFNSHVQLDGLRASLTFLNPGESLSFLYFIFISSKDIQECGLRVLSELAACSGAGDLMCQQGAIDTVLHTLQMFPRKREIHYWGLNLLFFLIIRKKLSRMIVPVLASVVAQSIRQHKEDSEVRAKVGEGLSLAQISICSAGSLVVGNECGTPEAVVPHMLSHQLHRLSCLCLCKMAADAEIRYSMLERACEDGDTLMAECLIQLGADINRKTKTASLIYQVCERGGPLSLVELLLNSGVHEQHLRGALSVCVRQGNGPAVILLLSRLGLDLNNSALCLGGFRLCRLESSWLGPLLSERRGFSGILARLIRSLQRMRRTLGSSGVLNDISGCLSDDESDDSSHISMDDSAVFTFEDMEDDGEHAVNIEVSALATHCKTHRDFISAFAVLDIRCCLLQCPAPSSSDSLTSFLSVDREHIRLLDISGNELNSLSCLMDDSSVQQHLEHLDRLDLSQNVLSEFPSSLCENLRSLTRLDLQSNQLQALPSRLLDLPALNILNVSRNCVGPQLNFDPTVRCPTLRQLNMSFNQIKAFPNHLGQAMENLEELILEGNKISFLSDQLCLPELKILDVSNNDIEDISHDFLLECPKLETFSSSMNQLTSLSHLPSRIATLKLAQNGFTDVPQVILKLPNLRSIDMKSNSISVLPGPSAWESASLRELMFSQNQISSLDLSGPVYKWARLEKLHLSDNQLTEIPPQIGLLEDLTSMDLSRNAGLRSFPDEMGKLSRLWDLPLDGLKLQLDLKHIGNKTKDIVRFLQQRLKKAVPFYRMKMIVVGNRGSGKSTIIQQLMKLKPRADQCDSAVGIDVRDWTVRERDKKKLVLNVWDFSGGEEYSGSHPHFMSSRALYLVVYDISKGDSEVDAIKPWLFNIKAAAPVSPVILVGTHADACDERQKDECVRKIREDLLNHQGFPAIRDYHMLSVNDDSDSLSRLRKAIVTEVMGFKIQGQPVIGQLVPDCYVELGRRLLQERVRVATEFPVLMHNQLLQIIQDSQLQLEEGELPHAISFLSEAGVLLHFDDPALQLKELYFIDPQWLCNIISQTLTLKSSGAGEQFRGVVQRSVVEWFLSESRCFPKRYLTQYFKLLEKFQIALPLGHDKLLVPNSLSDQKPVIELPHCENSEVIVRLYEMPYFPMGFWSRQINRLIEVSSFMLCGREKVMKPNRVYWRRGVYLSWSSEAYCLVEATVLNKNPASFVKITVPCSRKGHVLLGQVVDHIDSLLEEWFPGLLTTDIHGNGEALLKKWALYSFDDSEECSRILLEDLFPRMNKDCLLVNPVDSRCTIPMSQISPDMILSDQPASTILNHEELELDPSRENLLGDGGFGSVYRATYRNEDVAVKMFNKHASDPYIHRLVRQELAVLGRLRHPSLVGLLAAGINPHMLVMELAPRGSLDVLFEHEKRSLNRKLQHRIALQVADGLRYLHSSMIIYRDLKPHNVLLFNVKTDSEIIAKITDYGTAQYCCSMGVRSAEGTPGFRAPEVARGNVIYNLQADVFSFGLLMYDLLTCGERIADGLKFPSEFDEIAVQGKLPDPVKHYCGTPWPGWQRLMKQCLRANPQDRPTSAEVFDRLNSAEVLCLLTEITVPGMPSETFTVTSGSYGSRIWFGGGSSTLKIGSVALIILDLIVLVQMIDCSPVLCLVSVRVPGEDCDWLVAGTQSGALIVIDATTTQMSHCLQKVSDAVTSLFFHTHTPRSGLKSYLLVGTADGTLAVYEDSVIKCENGAPVKTVQVGNVNTPLMCLGQSGHPQHRSTVWAGCGARILSFTIEYDILQFLSSGFGDQKWSFDRNTEKVMEPSWATVKALLVQKNSTLWIGTRCGNILLVELSSRQFLQAISLHCHSVRSMAAVLIGASSYFSALHTKASQCDMFSKEITCHNKPCKAEVRTHDLHRELLDREVEPVVNVTAGSSQ</sequence>
<dbReference type="PROSITE" id="PS50011">
    <property type="entry name" value="PROTEIN_KINASE_DOM"/>
    <property type="match status" value="1"/>
</dbReference>
<dbReference type="InterPro" id="IPR051420">
    <property type="entry name" value="Ser_Thr_Kinases_DiverseReg"/>
</dbReference>
<feature type="binding site" evidence="13">
    <location>
        <position position="1768"/>
    </location>
    <ligand>
        <name>ATP</name>
        <dbReference type="ChEBI" id="CHEBI:30616"/>
    </ligand>
</feature>
<gene>
    <name evidence="16" type="primary">LRRK2</name>
</gene>
<comment type="cofactor">
    <cofactor evidence="1">
        <name>Mg(2+)</name>
        <dbReference type="ChEBI" id="CHEBI:18420"/>
    </cofactor>
</comment>
<evidence type="ECO:0000256" key="2">
    <source>
        <dbReference type="ARBA" id="ARBA00012513"/>
    </source>
</evidence>
<keyword evidence="9 13" id="KW-0067">ATP-binding</keyword>
<dbReference type="SMART" id="SM00175">
    <property type="entry name" value="RAB"/>
    <property type="match status" value="1"/>
</dbReference>
<organism evidence="16 17">
    <name type="scientific">Denticeps clupeoides</name>
    <name type="common">denticle herring</name>
    <dbReference type="NCBI Taxonomy" id="299321"/>
    <lineage>
        <taxon>Eukaryota</taxon>
        <taxon>Metazoa</taxon>
        <taxon>Chordata</taxon>
        <taxon>Craniata</taxon>
        <taxon>Vertebrata</taxon>
        <taxon>Euteleostomi</taxon>
        <taxon>Actinopterygii</taxon>
        <taxon>Neopterygii</taxon>
        <taxon>Teleostei</taxon>
        <taxon>Clupei</taxon>
        <taxon>Clupeiformes</taxon>
        <taxon>Denticipitoidei</taxon>
        <taxon>Denticipitidae</taxon>
        <taxon>Denticeps</taxon>
    </lineage>
</organism>
<dbReference type="FunFam" id="3.40.50.300:FF:000656">
    <property type="entry name" value="Leucine-rich repeat serine/threonine-protein kinase 2"/>
    <property type="match status" value="1"/>
</dbReference>
<evidence type="ECO:0000256" key="3">
    <source>
        <dbReference type="ARBA" id="ARBA00022527"/>
    </source>
</evidence>
<dbReference type="Pfam" id="PF00069">
    <property type="entry name" value="Pkinase"/>
    <property type="match status" value="1"/>
</dbReference>
<feature type="domain" description="Protein kinase" evidence="14">
    <location>
        <begin position="1741"/>
        <end position="2004"/>
    </location>
</feature>
<dbReference type="Gene3D" id="3.80.10.10">
    <property type="entry name" value="Ribonuclease Inhibitor"/>
    <property type="match status" value="3"/>
</dbReference>
<dbReference type="Pfam" id="PF13516">
    <property type="entry name" value="LRR_6"/>
    <property type="match status" value="1"/>
</dbReference>
<reference evidence="16" key="2">
    <citation type="submission" date="2025-08" db="UniProtKB">
        <authorList>
            <consortium name="Ensembl"/>
        </authorList>
    </citation>
    <scope>IDENTIFICATION</scope>
</reference>
<dbReference type="Gene3D" id="3.30.200.20">
    <property type="entry name" value="Phosphorylase Kinase, domain 1"/>
    <property type="match status" value="1"/>
</dbReference>
<dbReference type="Pfam" id="PF23744">
    <property type="entry name" value="ARM_LRRK2"/>
    <property type="match status" value="4"/>
</dbReference>
<evidence type="ECO:0000256" key="11">
    <source>
        <dbReference type="ARBA" id="ARBA00047899"/>
    </source>
</evidence>
<dbReference type="SMART" id="SM00220">
    <property type="entry name" value="S_TKc"/>
    <property type="match status" value="1"/>
</dbReference>
<dbReference type="InterPro" id="IPR016024">
    <property type="entry name" value="ARM-type_fold"/>
</dbReference>
<keyword evidence="3" id="KW-0723">Serine/threonine-protein kinase</keyword>
<evidence type="ECO:0000256" key="5">
    <source>
        <dbReference type="ARBA" id="ARBA00022679"/>
    </source>
</evidence>
<dbReference type="Gene3D" id="1.25.10.10">
    <property type="entry name" value="Leucine-rich Repeat Variant"/>
    <property type="match status" value="2"/>
</dbReference>
<evidence type="ECO:0000256" key="6">
    <source>
        <dbReference type="ARBA" id="ARBA00022737"/>
    </source>
</evidence>